<evidence type="ECO:0000313" key="1">
    <source>
        <dbReference type="EMBL" id="JAD46300.1"/>
    </source>
</evidence>
<reference evidence="1" key="1">
    <citation type="submission" date="2014-09" db="EMBL/GenBank/DDBJ databases">
        <authorList>
            <person name="Magalhaes I.L.F."/>
            <person name="Oliveira U."/>
            <person name="Santos F.R."/>
            <person name="Vidigal T.H.D.A."/>
            <person name="Brescovit A.D."/>
            <person name="Santos A.J."/>
        </authorList>
    </citation>
    <scope>NUCLEOTIDE SEQUENCE</scope>
    <source>
        <tissue evidence="1">Shoot tissue taken approximately 20 cm above the soil surface</tissue>
    </source>
</reference>
<accession>A0A0A9ABD7</accession>
<reference evidence="1" key="2">
    <citation type="journal article" date="2015" name="Data Brief">
        <title>Shoot transcriptome of the giant reed, Arundo donax.</title>
        <authorList>
            <person name="Barrero R.A."/>
            <person name="Guerrero F.D."/>
            <person name="Moolhuijzen P."/>
            <person name="Goolsby J.A."/>
            <person name="Tidwell J."/>
            <person name="Bellgard S.E."/>
            <person name="Bellgard M.I."/>
        </authorList>
    </citation>
    <scope>NUCLEOTIDE SEQUENCE</scope>
    <source>
        <tissue evidence="1">Shoot tissue taken approximately 20 cm above the soil surface</tissue>
    </source>
</reference>
<proteinExistence type="predicted"/>
<name>A0A0A9ABD7_ARUDO</name>
<protein>
    <submittedName>
        <fullName evidence="1">Uncharacterized protein</fullName>
    </submittedName>
</protein>
<organism evidence="1">
    <name type="scientific">Arundo donax</name>
    <name type="common">Giant reed</name>
    <name type="synonym">Donax arundinaceus</name>
    <dbReference type="NCBI Taxonomy" id="35708"/>
    <lineage>
        <taxon>Eukaryota</taxon>
        <taxon>Viridiplantae</taxon>
        <taxon>Streptophyta</taxon>
        <taxon>Embryophyta</taxon>
        <taxon>Tracheophyta</taxon>
        <taxon>Spermatophyta</taxon>
        <taxon>Magnoliopsida</taxon>
        <taxon>Liliopsida</taxon>
        <taxon>Poales</taxon>
        <taxon>Poaceae</taxon>
        <taxon>PACMAD clade</taxon>
        <taxon>Arundinoideae</taxon>
        <taxon>Arundineae</taxon>
        <taxon>Arundo</taxon>
    </lineage>
</organism>
<dbReference type="EMBL" id="GBRH01251595">
    <property type="protein sequence ID" value="JAD46300.1"/>
    <property type="molecule type" value="Transcribed_RNA"/>
</dbReference>
<sequence length="62" mass="6920">MPTFDCKLSRRSIQEWRLQSQKDRAAGTARCLAAGWRRRAMGSLLGRSERCGGGPVQQRASL</sequence>
<dbReference type="AlphaFoldDB" id="A0A0A9ABD7"/>